<dbReference type="HOGENOM" id="CLU_635790_0_0_0"/>
<dbReference type="EMBL" id="CP007128">
    <property type="protein sequence ID" value="AHG91828.1"/>
    <property type="molecule type" value="Genomic_DNA"/>
</dbReference>
<evidence type="ECO:0000256" key="1">
    <source>
        <dbReference type="PROSITE-ProRule" id="PRU00339"/>
    </source>
</evidence>
<evidence type="ECO:0000313" key="4">
    <source>
        <dbReference type="Proteomes" id="UP000019151"/>
    </source>
</evidence>
<dbReference type="AlphaFoldDB" id="W0RQK9"/>
<dbReference type="Proteomes" id="UP000019151">
    <property type="component" value="Chromosome"/>
</dbReference>
<dbReference type="InterPro" id="IPR019734">
    <property type="entry name" value="TPR_rpt"/>
</dbReference>
<sequence>MRSLRVLPLAAAAALGLPPALAAQGPNPLNLWTVDLRWSGDRLVVGPPRKLTHDDGSNSQPAFTPDGRAIVFSALRDTGTAARSDIYRIDLATGAERRVTSTPENENSPTVLPSGEYVAVRWQPATLFREFGPWVYAPDGTPRRAVLRAPDTTGYYVPLPNGDYALTRPKSRTFTLGIFDARTGAITDVDSGVPALPAQRIPGERALSYVHVDSAGAHHEIRRYDLATHRVTTLAPTLVGRTAHAWIPEHRTVLMAKGNVLYARRIGRDTSWTPVATFTDPELRHLSAYVVSPRGDRLILTSPKRLSLAVVLRDSLESGRPASDVAAMLAAWRDAGRLADYDVAEGALGGLADERLSRAQPAGAVALQTVVASLFPSSYRALARLGDVQRAAGDSSAALASYRRALEVNPRATRADSAAADAVQRKLGGHP</sequence>
<proteinExistence type="predicted"/>
<accession>W0RQK9</accession>
<protein>
    <submittedName>
        <fullName evidence="3">Tetratricopeptide TPR_1 repeat-containing protein</fullName>
    </submittedName>
</protein>
<dbReference type="Gene3D" id="2.120.10.30">
    <property type="entry name" value="TolB, C-terminal domain"/>
    <property type="match status" value="1"/>
</dbReference>
<dbReference type="SMART" id="SM00028">
    <property type="entry name" value="TPR"/>
    <property type="match status" value="1"/>
</dbReference>
<dbReference type="RefSeq" id="WP_025413263.1">
    <property type="nucleotide sequence ID" value="NZ_CP007128.1"/>
</dbReference>
<dbReference type="PROSITE" id="PS50005">
    <property type="entry name" value="TPR"/>
    <property type="match status" value="1"/>
</dbReference>
<feature type="chain" id="PRO_5004794438" evidence="2">
    <location>
        <begin position="23"/>
        <end position="431"/>
    </location>
</feature>
<feature type="repeat" description="TPR" evidence="1">
    <location>
        <begin position="379"/>
        <end position="412"/>
    </location>
</feature>
<reference evidence="3 4" key="1">
    <citation type="journal article" date="2014" name="Genome Announc.">
        <title>Genome Sequence and Methylome of Soil Bacterium Gemmatirosa kalamazoonensis KBS708T, a Member of the Rarely Cultivated Gemmatimonadetes Phylum.</title>
        <authorList>
            <person name="Debruyn J.M."/>
            <person name="Radosevich M."/>
            <person name="Wommack K.E."/>
            <person name="Polson S.W."/>
            <person name="Hauser L.J."/>
            <person name="Fawaz M.N."/>
            <person name="Korlach J."/>
            <person name="Tsai Y.C."/>
        </authorList>
    </citation>
    <scope>NUCLEOTIDE SEQUENCE [LARGE SCALE GENOMIC DNA]</scope>
    <source>
        <strain evidence="3 4">KBS708</strain>
    </source>
</reference>
<keyword evidence="4" id="KW-1185">Reference proteome</keyword>
<organism evidence="3 4">
    <name type="scientific">Gemmatirosa kalamazoonensis</name>
    <dbReference type="NCBI Taxonomy" id="861299"/>
    <lineage>
        <taxon>Bacteria</taxon>
        <taxon>Pseudomonadati</taxon>
        <taxon>Gemmatimonadota</taxon>
        <taxon>Gemmatimonadia</taxon>
        <taxon>Gemmatimonadales</taxon>
        <taxon>Gemmatimonadaceae</taxon>
        <taxon>Gemmatirosa</taxon>
    </lineage>
</organism>
<dbReference type="OrthoDB" id="9797498at2"/>
<dbReference type="Pfam" id="PF07676">
    <property type="entry name" value="PD40"/>
    <property type="match status" value="2"/>
</dbReference>
<dbReference type="InterPro" id="IPR011659">
    <property type="entry name" value="WD40"/>
</dbReference>
<keyword evidence="1" id="KW-0802">TPR repeat</keyword>
<dbReference type="PATRIC" id="fig|861299.3.peg.4350"/>
<dbReference type="InterPro" id="IPR011990">
    <property type="entry name" value="TPR-like_helical_dom_sf"/>
</dbReference>
<feature type="signal peptide" evidence="2">
    <location>
        <begin position="1"/>
        <end position="22"/>
    </location>
</feature>
<dbReference type="STRING" id="861299.J421_4291"/>
<dbReference type="eggNOG" id="COG0823">
    <property type="taxonomic scope" value="Bacteria"/>
</dbReference>
<dbReference type="Gene3D" id="1.25.40.10">
    <property type="entry name" value="Tetratricopeptide repeat domain"/>
    <property type="match status" value="1"/>
</dbReference>
<name>W0RQK9_9BACT</name>
<gene>
    <name evidence="3" type="ORF">J421_4291</name>
</gene>
<dbReference type="KEGG" id="gba:J421_4291"/>
<keyword evidence="2" id="KW-0732">Signal</keyword>
<evidence type="ECO:0000256" key="2">
    <source>
        <dbReference type="SAM" id="SignalP"/>
    </source>
</evidence>
<evidence type="ECO:0000313" key="3">
    <source>
        <dbReference type="EMBL" id="AHG91828.1"/>
    </source>
</evidence>
<dbReference type="SUPFAM" id="SSF69304">
    <property type="entry name" value="Tricorn protease N-terminal domain"/>
    <property type="match status" value="1"/>
</dbReference>
<dbReference type="SUPFAM" id="SSF48452">
    <property type="entry name" value="TPR-like"/>
    <property type="match status" value="1"/>
</dbReference>
<dbReference type="InParanoid" id="W0RQK9"/>
<dbReference type="InterPro" id="IPR011042">
    <property type="entry name" value="6-blade_b-propeller_TolB-like"/>
</dbReference>